<proteinExistence type="predicted"/>
<dbReference type="AlphaFoldDB" id="A0A1G2GZM8"/>
<comment type="caution">
    <text evidence="1">The sequence shown here is derived from an EMBL/GenBank/DDBJ whole genome shotgun (WGS) entry which is preliminary data.</text>
</comment>
<protein>
    <recommendedName>
        <fullName evidence="3">AB hydrolase-1 domain-containing protein</fullName>
    </recommendedName>
</protein>
<gene>
    <name evidence="1" type="ORF">A3J04_01575</name>
</gene>
<evidence type="ECO:0000313" key="1">
    <source>
        <dbReference type="EMBL" id="OGZ55530.1"/>
    </source>
</evidence>
<evidence type="ECO:0008006" key="3">
    <source>
        <dbReference type="Google" id="ProtNLM"/>
    </source>
</evidence>
<sequence>MGEIPWFYAPTREAVTKAFPGIRVLLPHRMLFHVSQIENYLMEVSLLLGPQTILIGHSMGGLAALVAATRYTRSVIHAILGGTPTSLQDIHPIAEFPMRYVLGIDLQEHPGVLRKIRHDLLTPALKERLTVLASANDGFVPPGACRIPGVRFELLKKPTHVNLLNDPEALEALIRIIGEIIKRAEQPERIRHYAT</sequence>
<dbReference type="EMBL" id="MHNZ01000032">
    <property type="protein sequence ID" value="OGZ55530.1"/>
    <property type="molecule type" value="Genomic_DNA"/>
</dbReference>
<dbReference type="Gene3D" id="3.40.50.1820">
    <property type="entry name" value="alpha/beta hydrolase"/>
    <property type="match status" value="1"/>
</dbReference>
<organism evidence="1 2">
    <name type="scientific">Candidatus Ryanbacteria bacterium RIFCSPLOWO2_02_FULL_47_14</name>
    <dbReference type="NCBI Taxonomy" id="1802129"/>
    <lineage>
        <taxon>Bacteria</taxon>
        <taxon>Candidatus Ryaniibacteriota</taxon>
    </lineage>
</organism>
<evidence type="ECO:0000313" key="2">
    <source>
        <dbReference type="Proteomes" id="UP000177954"/>
    </source>
</evidence>
<accession>A0A1G2GZM8</accession>
<dbReference type="Proteomes" id="UP000177954">
    <property type="component" value="Unassembled WGS sequence"/>
</dbReference>
<dbReference type="SUPFAM" id="SSF53474">
    <property type="entry name" value="alpha/beta-Hydrolases"/>
    <property type="match status" value="1"/>
</dbReference>
<name>A0A1G2GZM8_9BACT</name>
<reference evidence="1 2" key="1">
    <citation type="journal article" date="2016" name="Nat. Commun.">
        <title>Thousands of microbial genomes shed light on interconnected biogeochemical processes in an aquifer system.</title>
        <authorList>
            <person name="Anantharaman K."/>
            <person name="Brown C.T."/>
            <person name="Hug L.A."/>
            <person name="Sharon I."/>
            <person name="Castelle C.J."/>
            <person name="Probst A.J."/>
            <person name="Thomas B.C."/>
            <person name="Singh A."/>
            <person name="Wilkins M.J."/>
            <person name="Karaoz U."/>
            <person name="Brodie E.L."/>
            <person name="Williams K.H."/>
            <person name="Hubbard S.S."/>
            <person name="Banfield J.F."/>
        </authorList>
    </citation>
    <scope>NUCLEOTIDE SEQUENCE [LARGE SCALE GENOMIC DNA]</scope>
</reference>
<dbReference type="InterPro" id="IPR029058">
    <property type="entry name" value="AB_hydrolase_fold"/>
</dbReference>